<dbReference type="InterPro" id="IPR036034">
    <property type="entry name" value="PDZ_sf"/>
</dbReference>
<accession>A0A0D3JJ86</accession>
<organism evidence="4 5">
    <name type="scientific">Emiliania huxleyi (strain CCMP1516)</name>
    <dbReference type="NCBI Taxonomy" id="280463"/>
    <lineage>
        <taxon>Eukaryota</taxon>
        <taxon>Haptista</taxon>
        <taxon>Haptophyta</taxon>
        <taxon>Prymnesiophyceae</taxon>
        <taxon>Isochrysidales</taxon>
        <taxon>Noelaerhabdaceae</taxon>
        <taxon>Emiliania</taxon>
    </lineage>
</organism>
<dbReference type="PaxDb" id="2903-EOD23571"/>
<evidence type="ECO:0000313" key="5">
    <source>
        <dbReference type="Proteomes" id="UP000013827"/>
    </source>
</evidence>
<dbReference type="HOGENOM" id="CLU_746862_0_0_1"/>
<sequence length="371" mass="40688">MEELEFTVRRGDDGGLGIRVSAQNTCLEIISPPGGGGEHPIQVGDEIISIDGHLLQGVRLREKLREIGSKRAHDFREQAAHPPDRLAKQRGSPAQARPPRRSRDSAGEILSTEAAARAAEGKSPAEVVLGDDDDNDTLRAKVLLLKDQLRLSQAALDKLRRASEMKRREEAQRYEDDVEALLDAAEEQHALKLAIAVQTAREVEAQEQKQRREAEAAAKAGELKALKEHMQMAVEEAVARARHEGDAIEPSRGTCATDALSRAEAMSRDRLHAAVAEADRLRDALAEADRSGEPRTSRWPWLSKQRMELALAAEASAAKARARVSDAEEKLRRQVEELKTLATKVVGLTAEKDNLSSRHESTTGDLAPNHT</sequence>
<dbReference type="InterPro" id="IPR001478">
    <property type="entry name" value="PDZ"/>
</dbReference>
<protein>
    <recommendedName>
        <fullName evidence="3">PDZ domain-containing protein</fullName>
    </recommendedName>
</protein>
<dbReference type="KEGG" id="ehx:EMIHUDRAFT_457979"/>
<keyword evidence="5" id="KW-1185">Reference proteome</keyword>
<dbReference type="AlphaFoldDB" id="A0A0D3JJ86"/>
<evidence type="ECO:0000313" key="4">
    <source>
        <dbReference type="EnsemblProtists" id="EOD23571"/>
    </source>
</evidence>
<dbReference type="SUPFAM" id="SSF50156">
    <property type="entry name" value="PDZ domain-like"/>
    <property type="match status" value="1"/>
</dbReference>
<dbReference type="RefSeq" id="XP_005776000.1">
    <property type="nucleotide sequence ID" value="XM_005775943.1"/>
</dbReference>
<feature type="domain" description="PDZ" evidence="3">
    <location>
        <begin position="5"/>
        <end position="62"/>
    </location>
</feature>
<evidence type="ECO:0000256" key="2">
    <source>
        <dbReference type="SAM" id="MobiDB-lite"/>
    </source>
</evidence>
<evidence type="ECO:0000256" key="1">
    <source>
        <dbReference type="SAM" id="Coils"/>
    </source>
</evidence>
<feature type="region of interest" description="Disordered" evidence="2">
    <location>
        <begin position="349"/>
        <end position="371"/>
    </location>
</feature>
<proteinExistence type="predicted"/>
<dbReference type="Proteomes" id="UP000013827">
    <property type="component" value="Unassembled WGS sequence"/>
</dbReference>
<dbReference type="PROSITE" id="PS50106">
    <property type="entry name" value="PDZ"/>
    <property type="match status" value="1"/>
</dbReference>
<evidence type="ECO:0000259" key="3">
    <source>
        <dbReference type="PROSITE" id="PS50106"/>
    </source>
</evidence>
<feature type="coiled-coil region" evidence="1">
    <location>
        <begin position="168"/>
        <end position="220"/>
    </location>
</feature>
<dbReference type="GeneID" id="17269116"/>
<reference evidence="5" key="1">
    <citation type="journal article" date="2013" name="Nature">
        <title>Pan genome of the phytoplankton Emiliania underpins its global distribution.</title>
        <authorList>
            <person name="Read B.A."/>
            <person name="Kegel J."/>
            <person name="Klute M.J."/>
            <person name="Kuo A."/>
            <person name="Lefebvre S.C."/>
            <person name="Maumus F."/>
            <person name="Mayer C."/>
            <person name="Miller J."/>
            <person name="Monier A."/>
            <person name="Salamov A."/>
            <person name="Young J."/>
            <person name="Aguilar M."/>
            <person name="Claverie J.M."/>
            <person name="Frickenhaus S."/>
            <person name="Gonzalez K."/>
            <person name="Herman E.K."/>
            <person name="Lin Y.C."/>
            <person name="Napier J."/>
            <person name="Ogata H."/>
            <person name="Sarno A.F."/>
            <person name="Shmutz J."/>
            <person name="Schroeder D."/>
            <person name="de Vargas C."/>
            <person name="Verret F."/>
            <person name="von Dassow P."/>
            <person name="Valentin K."/>
            <person name="Van de Peer Y."/>
            <person name="Wheeler G."/>
            <person name="Dacks J.B."/>
            <person name="Delwiche C.F."/>
            <person name="Dyhrman S.T."/>
            <person name="Glockner G."/>
            <person name="John U."/>
            <person name="Richards T."/>
            <person name="Worden A.Z."/>
            <person name="Zhang X."/>
            <person name="Grigoriev I.V."/>
            <person name="Allen A.E."/>
            <person name="Bidle K."/>
            <person name="Borodovsky M."/>
            <person name="Bowler C."/>
            <person name="Brownlee C."/>
            <person name="Cock J.M."/>
            <person name="Elias M."/>
            <person name="Gladyshev V.N."/>
            <person name="Groth M."/>
            <person name="Guda C."/>
            <person name="Hadaegh A."/>
            <person name="Iglesias-Rodriguez M.D."/>
            <person name="Jenkins J."/>
            <person name="Jones B.M."/>
            <person name="Lawson T."/>
            <person name="Leese F."/>
            <person name="Lindquist E."/>
            <person name="Lobanov A."/>
            <person name="Lomsadze A."/>
            <person name="Malik S.B."/>
            <person name="Marsh M.E."/>
            <person name="Mackinder L."/>
            <person name="Mock T."/>
            <person name="Mueller-Roeber B."/>
            <person name="Pagarete A."/>
            <person name="Parker M."/>
            <person name="Probert I."/>
            <person name="Quesneville H."/>
            <person name="Raines C."/>
            <person name="Rensing S.A."/>
            <person name="Riano-Pachon D.M."/>
            <person name="Richier S."/>
            <person name="Rokitta S."/>
            <person name="Shiraiwa Y."/>
            <person name="Soanes D.M."/>
            <person name="van der Giezen M."/>
            <person name="Wahlund T.M."/>
            <person name="Williams B."/>
            <person name="Wilson W."/>
            <person name="Wolfe G."/>
            <person name="Wurch L.L."/>
        </authorList>
    </citation>
    <scope>NUCLEOTIDE SEQUENCE</scope>
</reference>
<keyword evidence="1" id="KW-0175">Coiled coil</keyword>
<name>A0A0D3JJ86_EMIH1</name>
<feature type="coiled-coil region" evidence="1">
    <location>
        <begin position="271"/>
        <end position="344"/>
    </location>
</feature>
<feature type="compositionally biased region" description="Basic and acidic residues" evidence="2">
    <location>
        <begin position="350"/>
        <end position="362"/>
    </location>
</feature>
<feature type="compositionally biased region" description="Basic and acidic residues" evidence="2">
    <location>
        <begin position="72"/>
        <end position="87"/>
    </location>
</feature>
<dbReference type="EnsemblProtists" id="EOD23571">
    <property type="protein sequence ID" value="EOD23571"/>
    <property type="gene ID" value="EMIHUDRAFT_457979"/>
</dbReference>
<dbReference type="CDD" id="cd00136">
    <property type="entry name" value="PDZ_canonical"/>
    <property type="match status" value="1"/>
</dbReference>
<reference evidence="4" key="2">
    <citation type="submission" date="2024-10" db="UniProtKB">
        <authorList>
            <consortium name="EnsemblProtists"/>
        </authorList>
    </citation>
    <scope>IDENTIFICATION</scope>
</reference>
<feature type="region of interest" description="Disordered" evidence="2">
    <location>
        <begin position="72"/>
        <end position="107"/>
    </location>
</feature>